<comment type="caution">
    <text evidence="2">The sequence shown here is derived from an EMBL/GenBank/DDBJ whole genome shotgun (WGS) entry which is preliminary data.</text>
</comment>
<keyword evidence="1" id="KW-0472">Membrane</keyword>
<evidence type="ECO:0000313" key="2">
    <source>
        <dbReference type="EMBL" id="MVM90509.1"/>
    </source>
</evidence>
<dbReference type="RefSeq" id="WP_157010640.1">
    <property type="nucleotide sequence ID" value="NZ_WPIP01000013.1"/>
</dbReference>
<feature type="transmembrane region" description="Helical" evidence="1">
    <location>
        <begin position="30"/>
        <end position="50"/>
    </location>
</feature>
<sequence>MKDKLFRRRFSAVGFVFLASYLLGRGDTELFKSTCVLAIVLFLFSFDLAVEDENIKRRRKLKELQRSSSRG</sequence>
<dbReference type="AlphaFoldDB" id="A0A6I4HKP8"/>
<evidence type="ECO:0000313" key="3">
    <source>
        <dbReference type="Proteomes" id="UP000439424"/>
    </source>
</evidence>
<dbReference type="EMBL" id="WPIP01000013">
    <property type="protein sequence ID" value="MVM90509.1"/>
    <property type="molecule type" value="Genomic_DNA"/>
</dbReference>
<name>A0A6I4HKP8_ACIBA</name>
<keyword evidence="1" id="KW-0812">Transmembrane</keyword>
<accession>A0A6I4HKP8</accession>
<proteinExistence type="predicted"/>
<keyword evidence="1" id="KW-1133">Transmembrane helix</keyword>
<dbReference type="Proteomes" id="UP000439424">
    <property type="component" value="Unassembled WGS sequence"/>
</dbReference>
<feature type="transmembrane region" description="Helical" evidence="1">
    <location>
        <begin position="7"/>
        <end position="24"/>
    </location>
</feature>
<organism evidence="2 3">
    <name type="scientific">Acinetobacter baumannii</name>
    <dbReference type="NCBI Taxonomy" id="470"/>
    <lineage>
        <taxon>Bacteria</taxon>
        <taxon>Pseudomonadati</taxon>
        <taxon>Pseudomonadota</taxon>
        <taxon>Gammaproteobacteria</taxon>
        <taxon>Moraxellales</taxon>
        <taxon>Moraxellaceae</taxon>
        <taxon>Acinetobacter</taxon>
        <taxon>Acinetobacter calcoaceticus/baumannii complex</taxon>
    </lineage>
</organism>
<protein>
    <submittedName>
        <fullName evidence="2">Uncharacterized protein</fullName>
    </submittedName>
</protein>
<reference evidence="2 3" key="1">
    <citation type="submission" date="2019-11" db="EMBL/GenBank/DDBJ databases">
        <title>Multidrug-resistant Acinetobacter baumannii moving toward extensively drug-resistant over fifteen years in South of Brazil.</title>
        <authorList>
            <person name="Fedrigo N.H."/>
            <person name="Cerdeira L."/>
            <person name="Fuga B."/>
            <person name="Marini P.V.B."/>
            <person name="Shinohara D.R."/>
            <person name="Carrara-Marroni F.E."/>
            <person name="Lincopan N."/>
            <person name="Tognim M.C.B."/>
        </authorList>
    </citation>
    <scope>NUCLEOTIDE SEQUENCE [LARGE SCALE GENOMIC DNA]</scope>
    <source>
        <strain evidence="2 3">Ac576</strain>
    </source>
</reference>
<gene>
    <name evidence="2" type="ORF">GNY86_03150</name>
</gene>
<evidence type="ECO:0000256" key="1">
    <source>
        <dbReference type="SAM" id="Phobius"/>
    </source>
</evidence>